<protein>
    <submittedName>
        <fullName evidence="2">Uncharacterized protein</fullName>
    </submittedName>
</protein>
<evidence type="ECO:0000256" key="1">
    <source>
        <dbReference type="SAM" id="Phobius"/>
    </source>
</evidence>
<dbReference type="Proteomes" id="UP000199668">
    <property type="component" value="Unassembled WGS sequence"/>
</dbReference>
<evidence type="ECO:0000313" key="3">
    <source>
        <dbReference type="Proteomes" id="UP000199668"/>
    </source>
</evidence>
<proteinExistence type="predicted"/>
<sequence>MVTYFMVLSFPLALLILYVLLTNVIKTLRGNYASKKIIQYIVYVMEIYMAIYIGISFISFIENGNFIFWESGENFFTYFQRGLASYTTYSILVISMLKLSASSDQDGNLAYKKLLKVILYRLENNEYGGRLLPLMPSFLPPFADKCTTLCGAFYHFQKTGETSIFVVSPVFHYCFYKRALLSSCSFSC</sequence>
<accession>A0A1I4QMQ4</accession>
<feature type="transmembrane region" description="Helical" evidence="1">
    <location>
        <begin position="37"/>
        <end position="58"/>
    </location>
</feature>
<name>A0A1I4QMQ4_9BACI</name>
<dbReference type="EMBL" id="FOTY01000045">
    <property type="protein sequence ID" value="SFM41327.1"/>
    <property type="molecule type" value="Genomic_DNA"/>
</dbReference>
<reference evidence="2 3" key="1">
    <citation type="submission" date="2016-10" db="EMBL/GenBank/DDBJ databases">
        <authorList>
            <person name="de Groot N.N."/>
        </authorList>
    </citation>
    <scope>NUCLEOTIDE SEQUENCE [LARGE SCALE GENOMIC DNA]</scope>
    <source>
        <strain evidence="2 3">CGMCC 1.6134</strain>
    </source>
</reference>
<keyword evidence="1" id="KW-0472">Membrane</keyword>
<keyword evidence="1" id="KW-0812">Transmembrane</keyword>
<keyword evidence="1" id="KW-1133">Transmembrane helix</keyword>
<dbReference type="AlphaFoldDB" id="A0A1I4QMQ4"/>
<feature type="transmembrane region" description="Helical" evidence="1">
    <location>
        <begin position="6"/>
        <end position="25"/>
    </location>
</feature>
<organism evidence="2 3">
    <name type="scientific">Salibacterium qingdaonense</name>
    <dbReference type="NCBI Taxonomy" id="266892"/>
    <lineage>
        <taxon>Bacteria</taxon>
        <taxon>Bacillati</taxon>
        <taxon>Bacillota</taxon>
        <taxon>Bacilli</taxon>
        <taxon>Bacillales</taxon>
        <taxon>Bacillaceae</taxon>
    </lineage>
</organism>
<evidence type="ECO:0000313" key="2">
    <source>
        <dbReference type="EMBL" id="SFM41327.1"/>
    </source>
</evidence>
<gene>
    <name evidence="2" type="ORF">SAMN04488054_14518</name>
</gene>
<keyword evidence="3" id="KW-1185">Reference proteome</keyword>
<dbReference type="RefSeq" id="WP_143083065.1">
    <property type="nucleotide sequence ID" value="NZ_FOTY01000045.1"/>
</dbReference>